<dbReference type="RefSeq" id="WP_142219186.1">
    <property type="nucleotide sequence ID" value="NZ_JBPJFI010000001.1"/>
</dbReference>
<evidence type="ECO:0000313" key="3">
    <source>
        <dbReference type="Proteomes" id="UP000318103"/>
    </source>
</evidence>
<reference evidence="2 3" key="1">
    <citation type="submission" date="2019-06" db="EMBL/GenBank/DDBJ databases">
        <title>Sequencing the genomes of 1000 actinobacteria strains.</title>
        <authorList>
            <person name="Klenk H.-P."/>
        </authorList>
    </citation>
    <scope>NUCLEOTIDE SEQUENCE [LARGE SCALE GENOMIC DNA]</scope>
    <source>
        <strain evidence="2 3">DSM 41929</strain>
    </source>
</reference>
<gene>
    <name evidence="2" type="ORF">FB563_7326</name>
</gene>
<dbReference type="OrthoDB" id="7854965at2"/>
<evidence type="ECO:0000259" key="1">
    <source>
        <dbReference type="Pfam" id="PF21962"/>
    </source>
</evidence>
<sequence length="150" mass="16550">MRPVINRAGHDFETEALVIRTDYSDDEAWRAVVALLNQSDGGFEVRHHLVDDRAYAGASPDEMALSAVAADPGLEVVFLADAATMTGDHSLLAVSTRPEELEEGDEELGCAFRLSPTLVNDVHVNLAIGHLDFWEFAYNAVRAEDKILRW</sequence>
<organism evidence="2 3">
    <name type="scientific">Streptomyces puniciscabiei</name>
    <dbReference type="NCBI Taxonomy" id="164348"/>
    <lineage>
        <taxon>Bacteria</taxon>
        <taxon>Bacillati</taxon>
        <taxon>Actinomycetota</taxon>
        <taxon>Actinomycetes</taxon>
        <taxon>Kitasatosporales</taxon>
        <taxon>Streptomycetaceae</taxon>
        <taxon>Streptomyces</taxon>
    </lineage>
</organism>
<dbReference type="Proteomes" id="UP000318103">
    <property type="component" value="Unassembled WGS sequence"/>
</dbReference>
<proteinExistence type="predicted"/>
<accession>A0A542SZW9</accession>
<comment type="caution">
    <text evidence="2">The sequence shown here is derived from an EMBL/GenBank/DDBJ whole genome shotgun (WGS) entry which is preliminary data.</text>
</comment>
<dbReference type="EMBL" id="VFNX01000003">
    <property type="protein sequence ID" value="TQK80155.1"/>
    <property type="molecule type" value="Genomic_DNA"/>
</dbReference>
<name>A0A542SZW9_9ACTN</name>
<protein>
    <recommendedName>
        <fullName evidence="1">DUF6924 domain-containing protein</fullName>
    </recommendedName>
</protein>
<keyword evidence="3" id="KW-1185">Reference proteome</keyword>
<evidence type="ECO:0000313" key="2">
    <source>
        <dbReference type="EMBL" id="TQK80155.1"/>
    </source>
</evidence>
<dbReference type="AlphaFoldDB" id="A0A542SZW9"/>
<feature type="domain" description="DUF6924" evidence="1">
    <location>
        <begin position="15"/>
        <end position="140"/>
    </location>
</feature>
<dbReference type="InterPro" id="IPR053832">
    <property type="entry name" value="DUF6924"/>
</dbReference>
<dbReference type="Pfam" id="PF21962">
    <property type="entry name" value="DUF6924"/>
    <property type="match status" value="1"/>
</dbReference>